<keyword evidence="2" id="KW-0433">Leucine-rich repeat</keyword>
<dbReference type="GO" id="GO:0009626">
    <property type="term" value="P:plant-type hypersensitive response"/>
    <property type="evidence" value="ECO:0007669"/>
    <property type="project" value="UniProtKB-ARBA"/>
</dbReference>
<dbReference type="InterPro" id="IPR058922">
    <property type="entry name" value="WHD_DRP"/>
</dbReference>
<evidence type="ECO:0000259" key="7">
    <source>
        <dbReference type="Pfam" id="PF00931"/>
    </source>
</evidence>
<evidence type="ECO:0000256" key="6">
    <source>
        <dbReference type="ARBA" id="ARBA00023054"/>
    </source>
</evidence>
<dbReference type="InterPro" id="IPR002182">
    <property type="entry name" value="NB-ARC"/>
</dbReference>
<reference evidence="11" key="1">
    <citation type="submission" date="2019-03" db="EMBL/GenBank/DDBJ databases">
        <title>WGS assembly of Setaria viridis.</title>
        <authorList>
            <person name="Huang P."/>
            <person name="Jenkins J."/>
            <person name="Grimwood J."/>
            <person name="Barry K."/>
            <person name="Healey A."/>
            <person name="Mamidi S."/>
            <person name="Sreedasyam A."/>
            <person name="Shu S."/>
            <person name="Feldman M."/>
            <person name="Wu J."/>
            <person name="Yu Y."/>
            <person name="Chen C."/>
            <person name="Johnson J."/>
            <person name="Rokhsar D."/>
            <person name="Baxter I."/>
            <person name="Schmutz J."/>
            <person name="Brutnell T."/>
            <person name="Kellogg E."/>
        </authorList>
    </citation>
    <scope>NUCLEOTIDE SEQUENCE [LARGE SCALE GENOMIC DNA]</scope>
</reference>
<feature type="domain" description="Disease resistance N-terminal" evidence="8">
    <location>
        <begin position="8"/>
        <end position="97"/>
    </location>
</feature>
<dbReference type="Proteomes" id="UP000298652">
    <property type="component" value="Chromosome 8"/>
</dbReference>
<proteinExistence type="inferred from homology"/>
<dbReference type="GO" id="GO:0002758">
    <property type="term" value="P:innate immune response-activating signaling pathway"/>
    <property type="evidence" value="ECO:0007669"/>
    <property type="project" value="UniProtKB-ARBA"/>
</dbReference>
<dbReference type="FunFam" id="1.10.10.10:FF:000322">
    <property type="entry name" value="Probable disease resistance protein At1g63360"/>
    <property type="match status" value="1"/>
</dbReference>
<dbReference type="InterPro" id="IPR027417">
    <property type="entry name" value="P-loop_NTPase"/>
</dbReference>
<keyword evidence="5" id="KW-0611">Plant defense</keyword>
<dbReference type="SUPFAM" id="SSF52058">
    <property type="entry name" value="L domain-like"/>
    <property type="match status" value="1"/>
</dbReference>
<evidence type="ECO:0000256" key="2">
    <source>
        <dbReference type="ARBA" id="ARBA00022614"/>
    </source>
</evidence>
<dbReference type="InterPro" id="IPR038005">
    <property type="entry name" value="RX-like_CC"/>
</dbReference>
<comment type="similarity">
    <text evidence="1">Belongs to the disease resistance NB-LRR family.</text>
</comment>
<dbReference type="Pfam" id="PF00931">
    <property type="entry name" value="NB-ARC"/>
    <property type="match status" value="1"/>
</dbReference>
<dbReference type="Pfam" id="PF23559">
    <property type="entry name" value="WHD_DRP"/>
    <property type="match status" value="1"/>
</dbReference>
<dbReference type="PANTHER" id="PTHR23155:SF1116">
    <property type="entry name" value="OS12G0273300 PROTEIN"/>
    <property type="match status" value="1"/>
</dbReference>
<evidence type="ECO:0000259" key="8">
    <source>
        <dbReference type="Pfam" id="PF18052"/>
    </source>
</evidence>
<dbReference type="InterPro" id="IPR041118">
    <property type="entry name" value="Rx_N"/>
</dbReference>
<keyword evidence="12" id="KW-1185">Reference proteome</keyword>
<evidence type="ECO:0008006" key="13">
    <source>
        <dbReference type="Google" id="ProtNLM"/>
    </source>
</evidence>
<keyword evidence="3" id="KW-0677">Repeat</keyword>
<dbReference type="Pfam" id="PF18052">
    <property type="entry name" value="Rx_N"/>
    <property type="match status" value="1"/>
</dbReference>
<feature type="domain" description="NB-ARC" evidence="7">
    <location>
        <begin position="187"/>
        <end position="325"/>
    </location>
</feature>
<dbReference type="EMBL" id="CM016559">
    <property type="protein sequence ID" value="TKW01934.1"/>
    <property type="molecule type" value="Genomic_DNA"/>
</dbReference>
<gene>
    <name evidence="11" type="ORF">SEVIR_8G210900v2</name>
</gene>
<dbReference type="Pfam" id="PF23598">
    <property type="entry name" value="LRR_14"/>
    <property type="match status" value="1"/>
</dbReference>
<dbReference type="GO" id="GO:0043531">
    <property type="term" value="F:ADP binding"/>
    <property type="evidence" value="ECO:0007669"/>
    <property type="project" value="InterPro"/>
</dbReference>
<dbReference type="InterPro" id="IPR042197">
    <property type="entry name" value="Apaf_helical"/>
</dbReference>
<dbReference type="Gene3D" id="3.80.10.10">
    <property type="entry name" value="Ribonuclease Inhibitor"/>
    <property type="match status" value="1"/>
</dbReference>
<evidence type="ECO:0000259" key="9">
    <source>
        <dbReference type="Pfam" id="PF23559"/>
    </source>
</evidence>
<dbReference type="Gene3D" id="3.40.50.300">
    <property type="entry name" value="P-loop containing nucleotide triphosphate hydrolases"/>
    <property type="match status" value="1"/>
</dbReference>
<dbReference type="InterPro" id="IPR032675">
    <property type="entry name" value="LRR_dom_sf"/>
</dbReference>
<dbReference type="GO" id="GO:0042742">
    <property type="term" value="P:defense response to bacterium"/>
    <property type="evidence" value="ECO:0007669"/>
    <property type="project" value="UniProtKB-ARBA"/>
</dbReference>
<dbReference type="AlphaFoldDB" id="A0A4U6TL43"/>
<evidence type="ECO:0000313" key="12">
    <source>
        <dbReference type="Proteomes" id="UP000298652"/>
    </source>
</evidence>
<evidence type="ECO:0000259" key="10">
    <source>
        <dbReference type="Pfam" id="PF23598"/>
    </source>
</evidence>
<dbReference type="SUPFAM" id="SSF52540">
    <property type="entry name" value="P-loop containing nucleoside triphosphate hydrolases"/>
    <property type="match status" value="1"/>
</dbReference>
<dbReference type="Gene3D" id="1.10.10.10">
    <property type="entry name" value="Winged helix-like DNA-binding domain superfamily/Winged helix DNA-binding domain"/>
    <property type="match status" value="1"/>
</dbReference>
<feature type="domain" description="Disease resistance protein winged helix" evidence="9">
    <location>
        <begin position="433"/>
        <end position="505"/>
    </location>
</feature>
<evidence type="ECO:0000256" key="4">
    <source>
        <dbReference type="ARBA" id="ARBA00022741"/>
    </source>
</evidence>
<dbReference type="PRINTS" id="PR00364">
    <property type="entry name" value="DISEASERSIST"/>
</dbReference>
<accession>A0A4U6TL43</accession>
<evidence type="ECO:0000313" key="11">
    <source>
        <dbReference type="EMBL" id="TKW01934.1"/>
    </source>
</evidence>
<dbReference type="Gene3D" id="1.20.5.4130">
    <property type="match status" value="1"/>
</dbReference>
<feature type="domain" description="Disease resistance R13L4/SHOC-2-like LRR" evidence="10">
    <location>
        <begin position="553"/>
        <end position="911"/>
    </location>
</feature>
<protein>
    <recommendedName>
        <fullName evidence="13">AAA+ ATPase domain-containing protein</fullName>
    </recommendedName>
</protein>
<evidence type="ECO:0000256" key="3">
    <source>
        <dbReference type="ARBA" id="ARBA00022737"/>
    </source>
</evidence>
<dbReference type="InterPro" id="IPR055414">
    <property type="entry name" value="LRR_R13L4/SHOC2-like"/>
</dbReference>
<dbReference type="FunFam" id="3.40.50.300:FF:001091">
    <property type="entry name" value="Probable disease resistance protein At1g61300"/>
    <property type="match status" value="1"/>
</dbReference>
<dbReference type="InterPro" id="IPR036388">
    <property type="entry name" value="WH-like_DNA-bd_sf"/>
</dbReference>
<organism evidence="11 12">
    <name type="scientific">Setaria viridis</name>
    <name type="common">Green bristlegrass</name>
    <name type="synonym">Setaria italica subsp. viridis</name>
    <dbReference type="NCBI Taxonomy" id="4556"/>
    <lineage>
        <taxon>Eukaryota</taxon>
        <taxon>Viridiplantae</taxon>
        <taxon>Streptophyta</taxon>
        <taxon>Embryophyta</taxon>
        <taxon>Tracheophyta</taxon>
        <taxon>Spermatophyta</taxon>
        <taxon>Magnoliopsida</taxon>
        <taxon>Liliopsida</taxon>
        <taxon>Poales</taxon>
        <taxon>Poaceae</taxon>
        <taxon>PACMAD clade</taxon>
        <taxon>Panicoideae</taxon>
        <taxon>Panicodae</taxon>
        <taxon>Paniceae</taxon>
        <taxon>Cenchrinae</taxon>
        <taxon>Setaria</taxon>
    </lineage>
</organism>
<keyword evidence="4" id="KW-0547">Nucleotide-binding</keyword>
<dbReference type="PANTHER" id="PTHR23155">
    <property type="entry name" value="DISEASE RESISTANCE PROTEIN RP"/>
    <property type="match status" value="1"/>
</dbReference>
<name>A0A4U6TL43_SETVI</name>
<evidence type="ECO:0000256" key="5">
    <source>
        <dbReference type="ARBA" id="ARBA00022821"/>
    </source>
</evidence>
<dbReference type="InterPro" id="IPR044974">
    <property type="entry name" value="Disease_R_plants"/>
</dbReference>
<sequence length="920" mass="104509">MEIVTGAIPSLLHKLGELLVGEYNLQKEVKGGIIFLQAELESMQGALEKISRTPADKIDDQDKMWARKVREMSYDIEDNIDKYIVQCKGRKTAEQHSFKEAIDRTLKWFRQPKIRRKIATEIREIKNRVIEVHERRRRYEVSLGVDKPVTVDPRLFAQYTDVKELVGIDEARDELINKIFLEENEVLLKQGRIVSIVGFGGLGKTTLATAVYKKIRAQFDCHAFVSVSQTPDLKKLYNGLLYDLGKSINEETLGERQLIEVLREFLEDKRYFVVVDDVWDISVWKMIRCALPDNNVGYTIITTTRISHVAEQAGGAYNMKPLSLNNSRKLLYRRIFGNGNKDNNEAEEKYHEEMAEVSDTILKKCAGVPLAIITMASLLACKARNKMEWYEVYNSVGYGLENNLDVENMRKILLFSYNDLPCHLRTCLLYLSMFPEDFEIEKDRLIRMWIGEGFIQCEKVGKSLFELGESYFNELINRSMIQPIHDSSDVMIYSCRVHDMVLDLIRSLSSEENIVTVLSNMGGTSPSNAIRRLSLQNGKGSYVMAQATFSMQHTRSAVVFPAAASLVPPLARCRVLRVLDLEDCDLSQANSSLKYLGNLHHLRYLRLCKTGISQLPEEIGNLQFLQTLDVRCNEISRLPSSVVQLRKLMCLYIDRDTSAPDGIGNLTCLEQLSVLLIDDSTRNNVEELGQLTELRQLSIRLDKWNDKLLECLCKLQKMQKLVVNGPSQRNIGGLDTWVAPRHLCLLSTQDSCWFSILPAWVNPSLLLDLTNLYIAVRELHQADLEILGRLPALHLLDLEVDNKNLSIHAGFVVGAGAFPCLVRCYFCQFVWPVVFQHGAMPRLRKLWFSPFYVEEARGIACNDGSLNLDLGNLPSLQDVKANLRCDGAGKEEVEQAKAALTHAAEMHPNNPLYSIYITGA</sequence>
<dbReference type="Gramene" id="TKW01934">
    <property type="protein sequence ID" value="TKW01934"/>
    <property type="gene ID" value="SEVIR_8G210900v2"/>
</dbReference>
<evidence type="ECO:0000256" key="1">
    <source>
        <dbReference type="ARBA" id="ARBA00008894"/>
    </source>
</evidence>
<keyword evidence="6" id="KW-0175">Coiled coil</keyword>
<dbReference type="CDD" id="cd14798">
    <property type="entry name" value="RX-CC_like"/>
    <property type="match status" value="1"/>
</dbReference>
<dbReference type="Gene3D" id="1.10.8.430">
    <property type="entry name" value="Helical domain of apoptotic protease-activating factors"/>
    <property type="match status" value="1"/>
</dbReference>